<evidence type="ECO:0000256" key="2">
    <source>
        <dbReference type="SAM" id="Phobius"/>
    </source>
</evidence>
<proteinExistence type="predicted"/>
<keyword evidence="2" id="KW-0812">Transmembrane</keyword>
<sequence length="69" mass="7635">MISGHKQTLNVGDVSSQTRPCQSPTGPSLLHVAPPSVALILRGLFFCQIYIGFSFISIWFFCSFIFIVI</sequence>
<keyword evidence="2" id="KW-1133">Transmembrane helix</keyword>
<reference evidence="3" key="2">
    <citation type="journal article" date="2015" name="Fish Shellfish Immunol.">
        <title>Early steps in the European eel (Anguilla anguilla)-Vibrio vulnificus interaction in the gills: Role of the RtxA13 toxin.</title>
        <authorList>
            <person name="Callol A."/>
            <person name="Pajuelo D."/>
            <person name="Ebbesson L."/>
            <person name="Teles M."/>
            <person name="MacKenzie S."/>
            <person name="Amaro C."/>
        </authorList>
    </citation>
    <scope>NUCLEOTIDE SEQUENCE</scope>
</reference>
<evidence type="ECO:0000256" key="1">
    <source>
        <dbReference type="SAM" id="MobiDB-lite"/>
    </source>
</evidence>
<reference evidence="3" key="1">
    <citation type="submission" date="2014-11" db="EMBL/GenBank/DDBJ databases">
        <authorList>
            <person name="Amaro Gonzalez C."/>
        </authorList>
    </citation>
    <scope>NUCLEOTIDE SEQUENCE</scope>
</reference>
<protein>
    <submittedName>
        <fullName evidence="3">Uncharacterized protein</fullName>
    </submittedName>
</protein>
<organism evidence="3">
    <name type="scientific">Anguilla anguilla</name>
    <name type="common">European freshwater eel</name>
    <name type="synonym">Muraena anguilla</name>
    <dbReference type="NCBI Taxonomy" id="7936"/>
    <lineage>
        <taxon>Eukaryota</taxon>
        <taxon>Metazoa</taxon>
        <taxon>Chordata</taxon>
        <taxon>Craniata</taxon>
        <taxon>Vertebrata</taxon>
        <taxon>Euteleostomi</taxon>
        <taxon>Actinopterygii</taxon>
        <taxon>Neopterygii</taxon>
        <taxon>Teleostei</taxon>
        <taxon>Anguilliformes</taxon>
        <taxon>Anguillidae</taxon>
        <taxon>Anguilla</taxon>
    </lineage>
</organism>
<evidence type="ECO:0000313" key="3">
    <source>
        <dbReference type="EMBL" id="JAH92742.1"/>
    </source>
</evidence>
<feature type="transmembrane region" description="Helical" evidence="2">
    <location>
        <begin position="39"/>
        <end position="68"/>
    </location>
</feature>
<keyword evidence="2" id="KW-0472">Membrane</keyword>
<dbReference type="AlphaFoldDB" id="A0A0E9WQW1"/>
<feature type="region of interest" description="Disordered" evidence="1">
    <location>
        <begin position="1"/>
        <end position="28"/>
    </location>
</feature>
<accession>A0A0E9WQW1</accession>
<name>A0A0E9WQW1_ANGAN</name>
<feature type="compositionally biased region" description="Polar residues" evidence="1">
    <location>
        <begin position="1"/>
        <end position="26"/>
    </location>
</feature>
<dbReference type="EMBL" id="GBXM01015835">
    <property type="protein sequence ID" value="JAH92742.1"/>
    <property type="molecule type" value="Transcribed_RNA"/>
</dbReference>